<evidence type="ECO:0000313" key="5">
    <source>
        <dbReference type="Proteomes" id="UP001142400"/>
    </source>
</evidence>
<name>A0A9X2M6J6_STRMQ</name>
<dbReference type="PANTHER" id="PTHR43775">
    <property type="entry name" value="FATTY ACID SYNTHASE"/>
    <property type="match status" value="1"/>
</dbReference>
<dbReference type="RefSeq" id="WP_257636704.1">
    <property type="nucleotide sequence ID" value="NZ_JANIIC010000285.1"/>
</dbReference>
<reference evidence="4" key="1">
    <citation type="submission" date="2022-06" db="EMBL/GenBank/DDBJ databases">
        <title>WGS of actinobacteria.</title>
        <authorList>
            <person name="Thawai C."/>
        </authorList>
    </citation>
    <scope>NUCLEOTIDE SEQUENCE</scope>
    <source>
        <strain evidence="4">DSM 42010</strain>
    </source>
</reference>
<dbReference type="PROSITE" id="PS52004">
    <property type="entry name" value="KS3_2"/>
    <property type="match status" value="1"/>
</dbReference>
<keyword evidence="2" id="KW-0511">Multifunctional enzyme</keyword>
<evidence type="ECO:0000256" key="2">
    <source>
        <dbReference type="ARBA" id="ARBA00023268"/>
    </source>
</evidence>
<dbReference type="AlphaFoldDB" id="A0A9X2M6J6"/>
<accession>A0A9X2M6J6</accession>
<dbReference type="InterPro" id="IPR020841">
    <property type="entry name" value="PKS_Beta-ketoAc_synthase_dom"/>
</dbReference>
<organism evidence="4 5">
    <name type="scientific">Streptomyces malaysiensis subsp. samsunensis</name>
    <dbReference type="NCBI Taxonomy" id="459658"/>
    <lineage>
        <taxon>Bacteria</taxon>
        <taxon>Bacillati</taxon>
        <taxon>Actinomycetota</taxon>
        <taxon>Actinomycetes</taxon>
        <taxon>Kitasatosporales</taxon>
        <taxon>Streptomycetaceae</taxon>
        <taxon>Streptomyces</taxon>
        <taxon>Streptomyces violaceusniger group</taxon>
    </lineage>
</organism>
<protein>
    <recommendedName>
        <fullName evidence="3">Ketosynthase family 3 (KS3) domain-containing protein</fullName>
    </recommendedName>
</protein>
<feature type="domain" description="Ketosynthase family 3 (KS3)" evidence="3">
    <location>
        <begin position="25"/>
        <end position="117"/>
    </location>
</feature>
<keyword evidence="1" id="KW-0808">Transferase</keyword>
<dbReference type="EMBL" id="JANIIC010000285">
    <property type="protein sequence ID" value="MCQ8836701.1"/>
    <property type="molecule type" value="Genomic_DNA"/>
</dbReference>
<dbReference type="InterPro" id="IPR050091">
    <property type="entry name" value="PKS_NRPS_Biosynth_Enz"/>
</dbReference>
<dbReference type="Gene3D" id="3.40.47.10">
    <property type="match status" value="1"/>
</dbReference>
<dbReference type="Pfam" id="PF00109">
    <property type="entry name" value="ketoacyl-synt"/>
    <property type="match status" value="1"/>
</dbReference>
<dbReference type="InterPro" id="IPR016039">
    <property type="entry name" value="Thiolase-like"/>
</dbReference>
<evidence type="ECO:0000313" key="4">
    <source>
        <dbReference type="EMBL" id="MCQ8836701.1"/>
    </source>
</evidence>
<dbReference type="SUPFAM" id="SSF53901">
    <property type="entry name" value="Thiolase-like"/>
    <property type="match status" value="1"/>
</dbReference>
<feature type="non-terminal residue" evidence="4">
    <location>
        <position position="117"/>
    </location>
</feature>
<feature type="non-terminal residue" evidence="4">
    <location>
        <position position="1"/>
    </location>
</feature>
<dbReference type="PANTHER" id="PTHR43775:SF51">
    <property type="entry name" value="INACTIVE PHENOLPHTHIOCEROL SYNTHESIS POLYKETIDE SYNTHASE TYPE I PKS1-RELATED"/>
    <property type="match status" value="1"/>
</dbReference>
<dbReference type="InterPro" id="IPR014030">
    <property type="entry name" value="Ketoacyl_synth_N"/>
</dbReference>
<dbReference type="GO" id="GO:0006633">
    <property type="term" value="P:fatty acid biosynthetic process"/>
    <property type="evidence" value="ECO:0007669"/>
    <property type="project" value="TreeGrafter"/>
</dbReference>
<evidence type="ECO:0000259" key="3">
    <source>
        <dbReference type="PROSITE" id="PS52004"/>
    </source>
</evidence>
<comment type="caution">
    <text evidence="4">The sequence shown here is derived from an EMBL/GenBank/DDBJ whole genome shotgun (WGS) entry which is preliminary data.</text>
</comment>
<dbReference type="Proteomes" id="UP001142400">
    <property type="component" value="Unassembled WGS sequence"/>
</dbReference>
<proteinExistence type="predicted"/>
<evidence type="ECO:0000256" key="1">
    <source>
        <dbReference type="ARBA" id="ARBA00022679"/>
    </source>
</evidence>
<sequence length="117" mass="12406">LCTRLTGETSGVDTHAPVVAAADADEPIAIVAMTCRFPGGVSSPEELWDLVASGRDAIGEFPTGRGWDLDGLFHPDPDHPGTSYARKGGFLYDADAFDAAFFGINPREALATDPQQR</sequence>
<dbReference type="GO" id="GO:0004312">
    <property type="term" value="F:fatty acid synthase activity"/>
    <property type="evidence" value="ECO:0007669"/>
    <property type="project" value="TreeGrafter"/>
</dbReference>
<keyword evidence="5" id="KW-1185">Reference proteome</keyword>
<gene>
    <name evidence="4" type="ORF">NQU54_48915</name>
</gene>